<protein>
    <submittedName>
        <fullName evidence="5">AraC family transcriptional regulator</fullName>
    </submittedName>
</protein>
<dbReference type="InterPro" id="IPR014710">
    <property type="entry name" value="RmlC-like_jellyroll"/>
</dbReference>
<dbReference type="GO" id="GO:0003700">
    <property type="term" value="F:DNA-binding transcription factor activity"/>
    <property type="evidence" value="ECO:0007669"/>
    <property type="project" value="InterPro"/>
</dbReference>
<evidence type="ECO:0000259" key="4">
    <source>
        <dbReference type="PROSITE" id="PS01124"/>
    </source>
</evidence>
<dbReference type="InterPro" id="IPR037923">
    <property type="entry name" value="HTH-like"/>
</dbReference>
<dbReference type="OrthoDB" id="9816344at2"/>
<dbReference type="PROSITE" id="PS00041">
    <property type="entry name" value="HTH_ARAC_FAMILY_1"/>
    <property type="match status" value="1"/>
</dbReference>
<organism evidence="5 6">
    <name type="scientific">Vagococcus carniphilus</name>
    <dbReference type="NCBI Taxonomy" id="218144"/>
    <lineage>
        <taxon>Bacteria</taxon>
        <taxon>Bacillati</taxon>
        <taxon>Bacillota</taxon>
        <taxon>Bacilli</taxon>
        <taxon>Lactobacillales</taxon>
        <taxon>Enterococcaceae</taxon>
        <taxon>Vagococcus</taxon>
    </lineage>
</organism>
<dbReference type="Proteomes" id="UP000288028">
    <property type="component" value="Unassembled WGS sequence"/>
</dbReference>
<dbReference type="PANTHER" id="PTHR43280">
    <property type="entry name" value="ARAC-FAMILY TRANSCRIPTIONAL REGULATOR"/>
    <property type="match status" value="1"/>
</dbReference>
<dbReference type="GO" id="GO:0043565">
    <property type="term" value="F:sequence-specific DNA binding"/>
    <property type="evidence" value="ECO:0007669"/>
    <property type="project" value="InterPro"/>
</dbReference>
<dbReference type="SUPFAM" id="SSF46689">
    <property type="entry name" value="Homeodomain-like"/>
    <property type="match status" value="2"/>
</dbReference>
<dbReference type="RefSeq" id="WP_126793497.1">
    <property type="nucleotide sequence ID" value="NZ_CP060720.1"/>
</dbReference>
<name>A0A430B3T6_9ENTE</name>
<dbReference type="AlphaFoldDB" id="A0A430B3T6"/>
<gene>
    <name evidence="5" type="ORF">CBF28_07270</name>
</gene>
<reference evidence="5 6" key="1">
    <citation type="submission" date="2017-05" db="EMBL/GenBank/DDBJ databases">
        <title>Vagococcus spp. assemblies.</title>
        <authorList>
            <person name="Gulvik C.A."/>
        </authorList>
    </citation>
    <scope>NUCLEOTIDE SEQUENCE [LARGE SCALE GENOMIC DNA]</scope>
    <source>
        <strain evidence="5 6">SS1714</strain>
    </source>
</reference>
<sequence length="306" mass="35936">MKNNQQKPLDNQLKRPDMLVEIENIITVYYNEFTKSYYFDGEKHDFWELVYVDKGEVEVSADGMNYQLSEGDIIFHRPNEFHTIGGNGIVASNVLVISFVSHSPVMTFFEKKIMKLTENERKILGSFIRESKRVFVDDLGRLYQESNRLASPVIGAEQMMYLYLQQFLIQLIRVELEPVNFERSTGMLKKTFKDSTINKIILYLQENMSQTVLLDDICNEFYLSKTYLKRFFKNETGYTVMTYLKVLRMEEAKKLIREDNLSFTEIAQQLGFDSVHYFSTSFKKYEGLSPSDYEKSIKAYEEKISS</sequence>
<dbReference type="PROSITE" id="PS01124">
    <property type="entry name" value="HTH_ARAC_FAMILY_2"/>
    <property type="match status" value="1"/>
</dbReference>
<evidence type="ECO:0000256" key="2">
    <source>
        <dbReference type="ARBA" id="ARBA00023125"/>
    </source>
</evidence>
<dbReference type="InterPro" id="IPR003313">
    <property type="entry name" value="AraC-bd"/>
</dbReference>
<keyword evidence="2" id="KW-0238">DNA-binding</keyword>
<dbReference type="PANTHER" id="PTHR43280:SF2">
    <property type="entry name" value="HTH-TYPE TRANSCRIPTIONAL REGULATOR EXSA"/>
    <property type="match status" value="1"/>
</dbReference>
<dbReference type="PRINTS" id="PR00032">
    <property type="entry name" value="HTHARAC"/>
</dbReference>
<evidence type="ECO:0000256" key="1">
    <source>
        <dbReference type="ARBA" id="ARBA00023015"/>
    </source>
</evidence>
<dbReference type="InterPro" id="IPR018060">
    <property type="entry name" value="HTH_AraC"/>
</dbReference>
<dbReference type="SUPFAM" id="SSF51215">
    <property type="entry name" value="Regulatory protein AraC"/>
    <property type="match status" value="1"/>
</dbReference>
<keyword evidence="1" id="KW-0805">Transcription regulation</keyword>
<evidence type="ECO:0000313" key="5">
    <source>
        <dbReference type="EMBL" id="RSU14862.1"/>
    </source>
</evidence>
<dbReference type="Pfam" id="PF02311">
    <property type="entry name" value="AraC_binding"/>
    <property type="match status" value="1"/>
</dbReference>
<evidence type="ECO:0000313" key="6">
    <source>
        <dbReference type="Proteomes" id="UP000288028"/>
    </source>
</evidence>
<keyword evidence="6" id="KW-1185">Reference proteome</keyword>
<dbReference type="EMBL" id="NGKB01000006">
    <property type="protein sequence ID" value="RSU14862.1"/>
    <property type="molecule type" value="Genomic_DNA"/>
</dbReference>
<dbReference type="InterPro" id="IPR009057">
    <property type="entry name" value="Homeodomain-like_sf"/>
</dbReference>
<dbReference type="GeneID" id="95579516"/>
<comment type="caution">
    <text evidence="5">The sequence shown here is derived from an EMBL/GenBank/DDBJ whole genome shotgun (WGS) entry which is preliminary data.</text>
</comment>
<dbReference type="Gene3D" id="2.60.120.10">
    <property type="entry name" value="Jelly Rolls"/>
    <property type="match status" value="1"/>
</dbReference>
<dbReference type="Gene3D" id="1.10.10.60">
    <property type="entry name" value="Homeodomain-like"/>
    <property type="match status" value="2"/>
</dbReference>
<proteinExistence type="predicted"/>
<feature type="domain" description="HTH araC/xylS-type" evidence="4">
    <location>
        <begin position="198"/>
        <end position="296"/>
    </location>
</feature>
<accession>A0A430B3T6</accession>
<dbReference type="SMART" id="SM00342">
    <property type="entry name" value="HTH_ARAC"/>
    <property type="match status" value="1"/>
</dbReference>
<keyword evidence="3" id="KW-0804">Transcription</keyword>
<dbReference type="InterPro" id="IPR018062">
    <property type="entry name" value="HTH_AraC-typ_CS"/>
</dbReference>
<dbReference type="InterPro" id="IPR020449">
    <property type="entry name" value="Tscrpt_reg_AraC-type_HTH"/>
</dbReference>
<dbReference type="Pfam" id="PF12833">
    <property type="entry name" value="HTH_18"/>
    <property type="match status" value="1"/>
</dbReference>
<evidence type="ECO:0000256" key="3">
    <source>
        <dbReference type="ARBA" id="ARBA00023163"/>
    </source>
</evidence>